<keyword evidence="2" id="KW-1133">Transmembrane helix</keyword>
<evidence type="ECO:0000256" key="2">
    <source>
        <dbReference type="SAM" id="Phobius"/>
    </source>
</evidence>
<keyword evidence="4" id="KW-1185">Reference proteome</keyword>
<name>A0A0L0N7W0_TOLOC</name>
<keyword evidence="2" id="KW-0812">Transmembrane</keyword>
<feature type="transmembrane region" description="Helical" evidence="2">
    <location>
        <begin position="112"/>
        <end position="135"/>
    </location>
</feature>
<sequence>MPPGANILSLLFPSSNHVSQFAEAGVTDVAIAGPCLPQCCGRAGSWIHTEPGCGRGARLDDTQTGCVVPGPSQGSLPEYAHRPEEILVAVLLGLNVLQVGCKDGQNTLLGSIYAYVAPVLYLVTEVAVLLLIIWIEGGIALSTKQGKAPYKQDLEGSRRLESRSRSGASSPTYFAHFISARYAGTSGERRHDPDRTQWRRQVDAGQPRPVRTFCRPRHDSPERRRCSDTRSTKVLGVYTDGDGAVWPGFDALDLMNTRGHSSFSTSRLMRPPWRRSFLVETRGSPARPLL</sequence>
<evidence type="ECO:0000313" key="3">
    <source>
        <dbReference type="EMBL" id="KND90223.1"/>
    </source>
</evidence>
<protein>
    <submittedName>
        <fullName evidence="3">Uncharacterized protein</fullName>
    </submittedName>
</protein>
<keyword evidence="2" id="KW-0472">Membrane</keyword>
<feature type="compositionally biased region" description="Basic and acidic residues" evidence="1">
    <location>
        <begin position="187"/>
        <end position="202"/>
    </location>
</feature>
<comment type="caution">
    <text evidence="3">The sequence shown here is derived from an EMBL/GenBank/DDBJ whole genome shotgun (WGS) entry which is preliminary data.</text>
</comment>
<feature type="compositionally biased region" description="Basic and acidic residues" evidence="1">
    <location>
        <begin position="150"/>
        <end position="164"/>
    </location>
</feature>
<feature type="compositionally biased region" description="Basic and acidic residues" evidence="1">
    <location>
        <begin position="216"/>
        <end position="225"/>
    </location>
</feature>
<dbReference type="EMBL" id="LFRF01000014">
    <property type="protein sequence ID" value="KND90223.1"/>
    <property type="molecule type" value="Genomic_DNA"/>
</dbReference>
<accession>A0A0L0N7W0</accession>
<dbReference type="Proteomes" id="UP000036947">
    <property type="component" value="Unassembled WGS sequence"/>
</dbReference>
<reference evidence="3 4" key="1">
    <citation type="journal article" date="2015" name="BMC Genomics">
        <title>The genome of the truffle-parasite Tolypocladium ophioglossoides and the evolution of antifungal peptaibiotics.</title>
        <authorList>
            <person name="Quandt C.A."/>
            <person name="Bushley K.E."/>
            <person name="Spatafora J.W."/>
        </authorList>
    </citation>
    <scope>NUCLEOTIDE SEQUENCE [LARGE SCALE GENOMIC DNA]</scope>
    <source>
        <strain evidence="3 4">CBS 100239</strain>
    </source>
</reference>
<feature type="region of interest" description="Disordered" evidence="1">
    <location>
        <begin position="185"/>
        <end position="225"/>
    </location>
</feature>
<proteinExistence type="predicted"/>
<gene>
    <name evidence="3" type="ORF">TOPH_05214</name>
</gene>
<dbReference type="AlphaFoldDB" id="A0A0L0N7W0"/>
<organism evidence="3 4">
    <name type="scientific">Tolypocladium ophioglossoides (strain CBS 100239)</name>
    <name type="common">Snaketongue truffleclub</name>
    <name type="synonym">Elaphocordyceps ophioglossoides</name>
    <dbReference type="NCBI Taxonomy" id="1163406"/>
    <lineage>
        <taxon>Eukaryota</taxon>
        <taxon>Fungi</taxon>
        <taxon>Dikarya</taxon>
        <taxon>Ascomycota</taxon>
        <taxon>Pezizomycotina</taxon>
        <taxon>Sordariomycetes</taxon>
        <taxon>Hypocreomycetidae</taxon>
        <taxon>Hypocreales</taxon>
        <taxon>Ophiocordycipitaceae</taxon>
        <taxon>Tolypocladium</taxon>
    </lineage>
</organism>
<feature type="region of interest" description="Disordered" evidence="1">
    <location>
        <begin position="146"/>
        <end position="169"/>
    </location>
</feature>
<evidence type="ECO:0000256" key="1">
    <source>
        <dbReference type="SAM" id="MobiDB-lite"/>
    </source>
</evidence>
<evidence type="ECO:0000313" key="4">
    <source>
        <dbReference type="Proteomes" id="UP000036947"/>
    </source>
</evidence>